<evidence type="ECO:0000313" key="2">
    <source>
        <dbReference type="EMBL" id="KAA2284253.1"/>
    </source>
</evidence>
<organism evidence="2 3">
    <name type="scientific">Arenimonas fontis</name>
    <dbReference type="NCBI Taxonomy" id="2608255"/>
    <lineage>
        <taxon>Bacteria</taxon>
        <taxon>Pseudomonadati</taxon>
        <taxon>Pseudomonadota</taxon>
        <taxon>Gammaproteobacteria</taxon>
        <taxon>Lysobacterales</taxon>
        <taxon>Lysobacteraceae</taxon>
        <taxon>Arenimonas</taxon>
    </lineage>
</organism>
<comment type="caution">
    <text evidence="2">The sequence shown here is derived from an EMBL/GenBank/DDBJ whole genome shotgun (WGS) entry which is preliminary data.</text>
</comment>
<reference evidence="2 3" key="1">
    <citation type="submission" date="2019-09" db="EMBL/GenBank/DDBJ databases">
        <title>Arenimonas chukotkensis sp. nov., a bacterium isolated from Chukotka hot spring, Arctic region, Russia.</title>
        <authorList>
            <person name="Zayulina K.S."/>
            <person name="Prokofeva M.I."/>
            <person name="Elcheninov A.G."/>
            <person name="Novikov A."/>
            <person name="Kochetkova T.V."/>
            <person name="Kublanov I.V."/>
        </authorList>
    </citation>
    <scope>NUCLEOTIDE SEQUENCE [LARGE SCALE GENOMIC DNA]</scope>
    <source>
        <strain evidence="2 3">3729k</strain>
    </source>
</reference>
<dbReference type="Proteomes" id="UP000322165">
    <property type="component" value="Unassembled WGS sequence"/>
</dbReference>
<evidence type="ECO:0000256" key="1">
    <source>
        <dbReference type="SAM" id="MobiDB-lite"/>
    </source>
</evidence>
<dbReference type="EMBL" id="VUOD01000008">
    <property type="protein sequence ID" value="KAA2284253.1"/>
    <property type="molecule type" value="Genomic_DNA"/>
</dbReference>
<proteinExistence type="predicted"/>
<dbReference type="RefSeq" id="WP_149861115.1">
    <property type="nucleotide sequence ID" value="NZ_VUOD01000008.1"/>
</dbReference>
<reference evidence="2 3" key="2">
    <citation type="submission" date="2019-09" db="EMBL/GenBank/DDBJ databases">
        <authorList>
            <person name="Mazur A."/>
        </authorList>
    </citation>
    <scope>NUCLEOTIDE SEQUENCE [LARGE SCALE GENOMIC DNA]</scope>
    <source>
        <strain evidence="2 3">3729k</strain>
    </source>
</reference>
<accession>A0A5B2Z9Q2</accession>
<dbReference type="AlphaFoldDB" id="A0A5B2Z9Q2"/>
<feature type="compositionally biased region" description="Basic and acidic residues" evidence="1">
    <location>
        <begin position="51"/>
        <end position="71"/>
    </location>
</feature>
<sequence length="268" mass="29482">MSKKLLLVVVGVAMLVASAFYIGRRSEQNTPSWLTSAPEATPPLPATETGAYREDRSAEQKHHQAGERDEITPAALEMVQRYDIWGARNVEEARWLAEQGYPDGETAERYSQLSDQALETLANEGDSLARLLRAERMAANGDFRNAVDDMYAIASDGSVYSLERLALLHGTGPHRDPLMSEAYLQAARLRGNYLAPQRLDVPADPMVASMTSAMAQAIIDRLNQMRQQRGLPPLPYSPRPGAARAFEEAYIEWHALMGTEPASTPGGN</sequence>
<protein>
    <submittedName>
        <fullName evidence="2">Uncharacterized protein</fullName>
    </submittedName>
</protein>
<evidence type="ECO:0000313" key="3">
    <source>
        <dbReference type="Proteomes" id="UP000322165"/>
    </source>
</evidence>
<name>A0A5B2Z9Q2_9GAMM</name>
<gene>
    <name evidence="2" type="ORF">F0415_10175</name>
</gene>
<keyword evidence="3" id="KW-1185">Reference proteome</keyword>
<feature type="region of interest" description="Disordered" evidence="1">
    <location>
        <begin position="30"/>
        <end position="72"/>
    </location>
</feature>